<gene>
    <name evidence="13" type="primary">gerT</name>
    <name evidence="13" type="ORF">PATL70BA_2142</name>
</gene>
<dbReference type="GO" id="GO:1902600">
    <property type="term" value="P:proton transmembrane transport"/>
    <property type="evidence" value="ECO:0007669"/>
    <property type="project" value="InterPro"/>
</dbReference>
<dbReference type="InterPro" id="IPR038770">
    <property type="entry name" value="Na+/solute_symporter_sf"/>
</dbReference>
<evidence type="ECO:0000256" key="10">
    <source>
        <dbReference type="ARBA" id="ARBA00023201"/>
    </source>
</evidence>
<keyword evidence="4" id="KW-0050">Antiport</keyword>
<reference evidence="13 14" key="1">
    <citation type="submission" date="2018-09" db="EMBL/GenBank/DDBJ databases">
        <authorList>
            <person name="Postec A."/>
        </authorList>
    </citation>
    <scope>NUCLEOTIDE SEQUENCE [LARGE SCALE GENOMIC DNA]</scope>
    <source>
        <strain evidence="13">70B-A</strain>
    </source>
</reference>
<evidence type="ECO:0000256" key="2">
    <source>
        <dbReference type="ARBA" id="ARBA00005551"/>
    </source>
</evidence>
<evidence type="ECO:0000256" key="11">
    <source>
        <dbReference type="SAM" id="Phobius"/>
    </source>
</evidence>
<evidence type="ECO:0000256" key="6">
    <source>
        <dbReference type="ARBA" id="ARBA00022989"/>
    </source>
</evidence>
<dbReference type="InterPro" id="IPR006153">
    <property type="entry name" value="Cation/H_exchanger_TM"/>
</dbReference>
<feature type="transmembrane region" description="Helical" evidence="11">
    <location>
        <begin position="31"/>
        <end position="49"/>
    </location>
</feature>
<evidence type="ECO:0000313" key="13">
    <source>
        <dbReference type="EMBL" id="VDN48029.1"/>
    </source>
</evidence>
<keyword evidence="9 11" id="KW-0472">Membrane</keyword>
<feature type="transmembrane region" description="Helical" evidence="11">
    <location>
        <begin position="223"/>
        <end position="238"/>
    </location>
</feature>
<evidence type="ECO:0000313" key="14">
    <source>
        <dbReference type="Proteomes" id="UP000279029"/>
    </source>
</evidence>
<dbReference type="RefSeq" id="WP_125137231.1">
    <property type="nucleotide sequence ID" value="NZ_LR130778.1"/>
</dbReference>
<dbReference type="EMBL" id="LR130778">
    <property type="protein sequence ID" value="VDN48029.1"/>
    <property type="molecule type" value="Genomic_DNA"/>
</dbReference>
<dbReference type="OrthoDB" id="9793589at2"/>
<feature type="transmembrane region" description="Helical" evidence="11">
    <location>
        <begin position="363"/>
        <end position="382"/>
    </location>
</feature>
<feature type="transmembrane region" description="Helical" evidence="11">
    <location>
        <begin position="6"/>
        <end position="24"/>
    </location>
</feature>
<dbReference type="GO" id="GO:0006814">
    <property type="term" value="P:sodium ion transport"/>
    <property type="evidence" value="ECO:0007669"/>
    <property type="project" value="UniProtKB-KW"/>
</dbReference>
<keyword evidence="5 11" id="KW-0812">Transmembrane</keyword>
<feature type="transmembrane region" description="Helical" evidence="11">
    <location>
        <begin position="298"/>
        <end position="320"/>
    </location>
</feature>
<evidence type="ECO:0000256" key="7">
    <source>
        <dbReference type="ARBA" id="ARBA00023053"/>
    </source>
</evidence>
<protein>
    <submittedName>
        <fullName evidence="13">Putative Na(+)/H(+) antiporter GerT</fullName>
    </submittedName>
</protein>
<comment type="subcellular location">
    <subcellularLocation>
        <location evidence="1">Membrane</location>
        <topology evidence="1">Multi-pass membrane protein</topology>
    </subcellularLocation>
</comment>
<dbReference type="PANTHER" id="PTHR43562">
    <property type="entry name" value="NAPA-TYPE SODIUM/HYDROGEN ANTIPORTER"/>
    <property type="match status" value="1"/>
</dbReference>
<evidence type="ECO:0000256" key="3">
    <source>
        <dbReference type="ARBA" id="ARBA00022448"/>
    </source>
</evidence>
<dbReference type="Gene3D" id="1.20.1530.20">
    <property type="match status" value="1"/>
</dbReference>
<evidence type="ECO:0000256" key="9">
    <source>
        <dbReference type="ARBA" id="ARBA00023136"/>
    </source>
</evidence>
<keyword evidence="7" id="KW-0915">Sodium</keyword>
<keyword evidence="8" id="KW-0406">Ion transport</keyword>
<dbReference type="Pfam" id="PF00999">
    <property type="entry name" value="Na_H_Exchanger"/>
    <property type="match status" value="1"/>
</dbReference>
<dbReference type="KEGG" id="cbar:PATL70BA_2142"/>
<sequence length="392" mass="42345">MLSYGFFLDLAIILLSTKLFGLLTRRLQMPQVVGALLAGLLLGPTFLNILHETEFIDKMAELGVILLMFTAGMETDVKELKRTGKSSFVIAAFGVIIPLVGGFIAAGIFSDTLTEATKIEMLRNIFIGVVLTATSVSITVETLREMGKLRTPSGTAILGAAIIDDILGIIILTIIMGFASDGVSMMGIFFRIGGFFVFAIISGLVFNKIFAYMTDKYGRKRRVPIYSLILCLMFAYIAEEFFGIADITGAYLAGIIIANLGSHDYVNEKVEITSYMLFSPIFFASIGIKTAIETMNFSILIFALVLLAIAILTKVVGCGIGARIMGYSKEDALRIGVGMVSRGEVALIVASKGMSVGLITEQAFAPLIMVVLVTTLITPILLKMVYRAKVVV</sequence>
<evidence type="ECO:0000256" key="5">
    <source>
        <dbReference type="ARBA" id="ARBA00022692"/>
    </source>
</evidence>
<feature type="transmembrane region" description="Helical" evidence="11">
    <location>
        <begin position="188"/>
        <end position="211"/>
    </location>
</feature>
<evidence type="ECO:0000256" key="1">
    <source>
        <dbReference type="ARBA" id="ARBA00004141"/>
    </source>
</evidence>
<feature type="transmembrane region" description="Helical" evidence="11">
    <location>
        <begin position="155"/>
        <end position="176"/>
    </location>
</feature>
<evidence type="ECO:0000259" key="12">
    <source>
        <dbReference type="Pfam" id="PF00999"/>
    </source>
</evidence>
<keyword evidence="14" id="KW-1185">Reference proteome</keyword>
<proteinExistence type="inferred from homology"/>
<name>A0A3P7S788_9FIRM</name>
<dbReference type="GO" id="GO:0015297">
    <property type="term" value="F:antiporter activity"/>
    <property type="evidence" value="ECO:0007669"/>
    <property type="project" value="UniProtKB-KW"/>
</dbReference>
<keyword evidence="3" id="KW-0813">Transport</keyword>
<keyword evidence="6 11" id="KW-1133">Transmembrane helix</keyword>
<keyword evidence="10" id="KW-0739">Sodium transport</keyword>
<dbReference type="Proteomes" id="UP000279029">
    <property type="component" value="Chromosome"/>
</dbReference>
<dbReference type="GO" id="GO:0016020">
    <property type="term" value="C:membrane"/>
    <property type="evidence" value="ECO:0007669"/>
    <property type="project" value="UniProtKB-SubCell"/>
</dbReference>
<organism evidence="13 14">
    <name type="scientific">Petrocella atlantisensis</name>
    <dbReference type="NCBI Taxonomy" id="2173034"/>
    <lineage>
        <taxon>Bacteria</taxon>
        <taxon>Bacillati</taxon>
        <taxon>Bacillota</taxon>
        <taxon>Clostridia</taxon>
        <taxon>Lachnospirales</taxon>
        <taxon>Vallitaleaceae</taxon>
        <taxon>Petrocella</taxon>
    </lineage>
</organism>
<accession>A0A3P7S788</accession>
<feature type="transmembrane region" description="Helical" evidence="11">
    <location>
        <begin position="87"/>
        <end position="109"/>
    </location>
</feature>
<dbReference type="AlphaFoldDB" id="A0A3P7S788"/>
<feature type="transmembrane region" description="Helical" evidence="11">
    <location>
        <begin position="121"/>
        <end position="143"/>
    </location>
</feature>
<evidence type="ECO:0000256" key="4">
    <source>
        <dbReference type="ARBA" id="ARBA00022449"/>
    </source>
</evidence>
<feature type="domain" description="Cation/H+ exchanger transmembrane" evidence="12">
    <location>
        <begin position="16"/>
        <end position="385"/>
    </location>
</feature>
<dbReference type="PANTHER" id="PTHR43562:SF3">
    <property type="entry name" value="SODIUM ION_PROTON EXCHANGER (EUROFUNG)"/>
    <property type="match status" value="1"/>
</dbReference>
<feature type="transmembrane region" description="Helical" evidence="11">
    <location>
        <begin position="274"/>
        <end position="292"/>
    </location>
</feature>
<evidence type="ECO:0000256" key="8">
    <source>
        <dbReference type="ARBA" id="ARBA00023065"/>
    </source>
</evidence>
<comment type="similarity">
    <text evidence="2">Belongs to the monovalent cation:proton antiporter 2 (CPA2) transporter (TC 2.A.37) family.</text>
</comment>